<keyword evidence="2" id="KW-0812">Transmembrane</keyword>
<keyword evidence="2" id="KW-0472">Membrane</keyword>
<feature type="compositionally biased region" description="Low complexity" evidence="1">
    <location>
        <begin position="272"/>
        <end position="310"/>
    </location>
</feature>
<proteinExistence type="predicted"/>
<evidence type="ECO:0000256" key="1">
    <source>
        <dbReference type="SAM" id="MobiDB-lite"/>
    </source>
</evidence>
<feature type="compositionally biased region" description="Polar residues" evidence="1">
    <location>
        <begin position="261"/>
        <end position="271"/>
    </location>
</feature>
<protein>
    <submittedName>
        <fullName evidence="3">Uncharacterized protein</fullName>
    </submittedName>
</protein>
<sequence>MTKPHQDTSSEFEDFSSADSPTENLPIQEDSTEQYSTDELAEGYEYVHPDGTTTGSPVEEDDSLSHQLFLNGTVVEKRSLADRLQDRKESQAQQRAEKEERERQEQAAKIAAGIAAVRASRTDEGVVSSVASEEEKRSHRGLWVLGASAFLVLLGGGSLLALGSMNNDPQPMAVPAESSSSAASSTSATPSSAKPSATQTVAAPEVKYVEQTTVPVAPGQVDYVEDPATQATEPSVPAPVQTPVAPVAPPVTAAPSAATAEQPSVEPTTEDPTSAAPTTPATQPPATQAPAPSAAPQTVAPVPTVAPASPKGQTGALQQTSAANIQQMPAPTN</sequence>
<feature type="region of interest" description="Disordered" evidence="1">
    <location>
        <begin position="82"/>
        <end position="107"/>
    </location>
</feature>
<organism evidence="3 4">
    <name type="scientific">Rothia amarae</name>
    <dbReference type="NCBI Taxonomy" id="169480"/>
    <lineage>
        <taxon>Bacteria</taxon>
        <taxon>Bacillati</taxon>
        <taxon>Actinomycetota</taxon>
        <taxon>Actinomycetes</taxon>
        <taxon>Micrococcales</taxon>
        <taxon>Micrococcaceae</taxon>
        <taxon>Rothia</taxon>
    </lineage>
</organism>
<feature type="transmembrane region" description="Helical" evidence="2">
    <location>
        <begin position="142"/>
        <end position="162"/>
    </location>
</feature>
<evidence type="ECO:0000313" key="4">
    <source>
        <dbReference type="Proteomes" id="UP000516421"/>
    </source>
</evidence>
<accession>A0A7H2BHL2</accession>
<feature type="compositionally biased region" description="Low complexity" evidence="1">
    <location>
        <begin position="175"/>
        <end position="198"/>
    </location>
</feature>
<feature type="compositionally biased region" description="Polar residues" evidence="1">
    <location>
        <begin position="311"/>
        <end position="333"/>
    </location>
</feature>
<dbReference type="EMBL" id="CP061538">
    <property type="protein sequence ID" value="QNV39158.1"/>
    <property type="molecule type" value="Genomic_DNA"/>
</dbReference>
<feature type="compositionally biased region" description="Basic and acidic residues" evidence="1">
    <location>
        <begin position="82"/>
        <end position="106"/>
    </location>
</feature>
<feature type="compositionally biased region" description="Low complexity" evidence="1">
    <location>
        <begin position="234"/>
        <end position="260"/>
    </location>
</feature>
<gene>
    <name evidence="3" type="ORF">IDM48_06960</name>
</gene>
<keyword evidence="4" id="KW-1185">Reference proteome</keyword>
<reference evidence="3 4" key="1">
    <citation type="submission" date="2020-09" db="EMBL/GenBank/DDBJ databases">
        <title>Investigation of environmental microbe.</title>
        <authorList>
            <person name="Ou Y."/>
            <person name="Kang Q."/>
        </authorList>
    </citation>
    <scope>NUCLEOTIDE SEQUENCE [LARGE SCALE GENOMIC DNA]</scope>
    <source>
        <strain evidence="3 4">KJZ-9</strain>
    </source>
</reference>
<name>A0A7H2BHL2_9MICC</name>
<keyword evidence="2" id="KW-1133">Transmembrane helix</keyword>
<feature type="region of interest" description="Disordered" evidence="1">
    <location>
        <begin position="164"/>
        <end position="333"/>
    </location>
</feature>
<dbReference type="Proteomes" id="UP000516421">
    <property type="component" value="Chromosome"/>
</dbReference>
<dbReference type="AlphaFoldDB" id="A0A7H2BHL2"/>
<evidence type="ECO:0000313" key="3">
    <source>
        <dbReference type="EMBL" id="QNV39158.1"/>
    </source>
</evidence>
<dbReference type="KEGG" id="rama:IDM48_06960"/>
<evidence type="ECO:0000256" key="2">
    <source>
        <dbReference type="SAM" id="Phobius"/>
    </source>
</evidence>
<dbReference type="RefSeq" id="WP_190616666.1">
    <property type="nucleotide sequence ID" value="NZ_CP061538.1"/>
</dbReference>
<feature type="region of interest" description="Disordered" evidence="1">
    <location>
        <begin position="1"/>
        <end position="36"/>
    </location>
</feature>